<evidence type="ECO:0000256" key="14">
    <source>
        <dbReference type="ARBA" id="ARBA00023141"/>
    </source>
</evidence>
<dbReference type="SUPFAM" id="SSF56796">
    <property type="entry name" value="Dehydroquinate synthase-like"/>
    <property type="match status" value="1"/>
</dbReference>
<dbReference type="Gene3D" id="3.40.50.1970">
    <property type="match status" value="1"/>
</dbReference>
<feature type="binding site" evidence="17">
    <location>
        <position position="247"/>
    </location>
    <ligand>
        <name>Zn(2+)</name>
        <dbReference type="ChEBI" id="CHEBI:29105"/>
    </ligand>
</feature>
<feature type="binding site" evidence="17">
    <location>
        <position position="143"/>
    </location>
    <ligand>
        <name>NAD(+)</name>
        <dbReference type="ChEBI" id="CHEBI:57540"/>
    </ligand>
</feature>
<dbReference type="InterPro" id="IPR030963">
    <property type="entry name" value="DHQ_synth_fam"/>
</dbReference>
<dbReference type="HAMAP" id="MF_00110">
    <property type="entry name" value="DHQ_synthase"/>
    <property type="match status" value="1"/>
</dbReference>
<dbReference type="GO" id="GO:0003856">
    <property type="term" value="F:3-dehydroquinate synthase activity"/>
    <property type="evidence" value="ECO:0007669"/>
    <property type="project" value="UniProtKB-EC"/>
</dbReference>
<evidence type="ECO:0000256" key="13">
    <source>
        <dbReference type="ARBA" id="ARBA00023027"/>
    </source>
</evidence>
<comment type="cofactor">
    <cofactor evidence="17">
        <name>Co(2+)</name>
        <dbReference type="ChEBI" id="CHEBI:48828"/>
    </cofactor>
    <cofactor evidence="17">
        <name>Zn(2+)</name>
        <dbReference type="ChEBI" id="CHEBI:29105"/>
    </cofactor>
    <text evidence="17">Binds 1 divalent metal cation per subunit. Can use either Co(2+) or Zn(2+).</text>
</comment>
<feature type="binding site" evidence="17">
    <location>
        <begin position="131"/>
        <end position="132"/>
    </location>
    <ligand>
        <name>NAD(+)</name>
        <dbReference type="ChEBI" id="CHEBI:57540"/>
    </ligand>
</feature>
<keyword evidence="9 17" id="KW-0028">Amino-acid biosynthesis</keyword>
<evidence type="ECO:0000259" key="19">
    <source>
        <dbReference type="Pfam" id="PF24621"/>
    </source>
</evidence>
<evidence type="ECO:0000256" key="17">
    <source>
        <dbReference type="HAMAP-Rule" id="MF_00110"/>
    </source>
</evidence>
<evidence type="ECO:0000256" key="10">
    <source>
        <dbReference type="ARBA" id="ARBA00022723"/>
    </source>
</evidence>
<dbReference type="NCBIfam" id="TIGR01357">
    <property type="entry name" value="aroB"/>
    <property type="match status" value="1"/>
</dbReference>
<keyword evidence="10 17" id="KW-0479">Metal-binding</keyword>
<keyword evidence="21" id="KW-1185">Reference proteome</keyword>
<evidence type="ECO:0000256" key="7">
    <source>
        <dbReference type="ARBA" id="ARBA00017684"/>
    </source>
</evidence>
<evidence type="ECO:0000256" key="5">
    <source>
        <dbReference type="ARBA" id="ARBA00005412"/>
    </source>
</evidence>
<dbReference type="PIRSF" id="PIRSF001455">
    <property type="entry name" value="DHQ_synth"/>
    <property type="match status" value="1"/>
</dbReference>
<evidence type="ECO:0000256" key="3">
    <source>
        <dbReference type="ARBA" id="ARBA00004496"/>
    </source>
</evidence>
<evidence type="ECO:0000259" key="18">
    <source>
        <dbReference type="Pfam" id="PF01761"/>
    </source>
</evidence>
<evidence type="ECO:0000256" key="6">
    <source>
        <dbReference type="ARBA" id="ARBA00013031"/>
    </source>
</evidence>
<dbReference type="RefSeq" id="WP_317941515.1">
    <property type="nucleotide sequence ID" value="NZ_JAUBDI010000001.1"/>
</dbReference>
<evidence type="ECO:0000256" key="4">
    <source>
        <dbReference type="ARBA" id="ARBA00004661"/>
    </source>
</evidence>
<dbReference type="EMBL" id="JAUBDI010000001">
    <property type="protein sequence ID" value="MDW0111622.1"/>
    <property type="molecule type" value="Genomic_DNA"/>
</dbReference>
<evidence type="ECO:0000256" key="11">
    <source>
        <dbReference type="ARBA" id="ARBA00022741"/>
    </source>
</evidence>
<reference evidence="20 21" key="1">
    <citation type="submission" date="2023-06" db="EMBL/GenBank/DDBJ databases">
        <title>Sporosarcina sp. nov., isolated from Korean traditional fermented seafood 'Jeotgal'.</title>
        <authorList>
            <person name="Yang A.I."/>
            <person name="Shin N.-R."/>
        </authorList>
    </citation>
    <scope>NUCLEOTIDE SEQUENCE [LARGE SCALE GENOMIC DNA]</scope>
    <source>
        <strain evidence="20 21">KCTC13119</strain>
    </source>
</reference>
<dbReference type="InterPro" id="IPR056179">
    <property type="entry name" value="DHQS_C"/>
</dbReference>
<keyword evidence="13 17" id="KW-0520">NAD</keyword>
<keyword evidence="8 17" id="KW-0963">Cytoplasm</keyword>
<dbReference type="EC" id="4.2.3.4" evidence="6 17"/>
<keyword evidence="14 17" id="KW-0057">Aromatic amino acid biosynthesis</keyword>
<evidence type="ECO:0000256" key="15">
    <source>
        <dbReference type="ARBA" id="ARBA00023239"/>
    </source>
</evidence>
<feature type="domain" description="3-dehydroquinate synthase N-terminal" evidence="18">
    <location>
        <begin position="70"/>
        <end position="180"/>
    </location>
</feature>
<gene>
    <name evidence="17 20" type="primary">aroB</name>
    <name evidence="20" type="ORF">QT711_00400</name>
</gene>
<accession>A0ABU4G7N3</accession>
<evidence type="ECO:0000313" key="20">
    <source>
        <dbReference type="EMBL" id="MDW0111622.1"/>
    </source>
</evidence>
<feature type="binding site" evidence="17">
    <location>
        <begin position="73"/>
        <end position="78"/>
    </location>
    <ligand>
        <name>NAD(+)</name>
        <dbReference type="ChEBI" id="CHEBI:57540"/>
    </ligand>
</feature>
<evidence type="ECO:0000313" key="21">
    <source>
        <dbReference type="Proteomes" id="UP001282284"/>
    </source>
</evidence>
<keyword evidence="11 17" id="KW-0547">Nucleotide-binding</keyword>
<comment type="cofactor">
    <cofactor evidence="2 17">
        <name>NAD(+)</name>
        <dbReference type="ChEBI" id="CHEBI:57540"/>
    </cofactor>
</comment>
<dbReference type="Pfam" id="PF24621">
    <property type="entry name" value="DHQS_C"/>
    <property type="match status" value="1"/>
</dbReference>
<keyword evidence="15 17" id="KW-0456">Lyase</keyword>
<name>A0ABU4G7N3_9BACL</name>
<proteinExistence type="inferred from homology"/>
<evidence type="ECO:0000256" key="2">
    <source>
        <dbReference type="ARBA" id="ARBA00001911"/>
    </source>
</evidence>
<evidence type="ECO:0000256" key="9">
    <source>
        <dbReference type="ARBA" id="ARBA00022605"/>
    </source>
</evidence>
<comment type="subcellular location">
    <subcellularLocation>
        <location evidence="3 17">Cytoplasm</location>
    </subcellularLocation>
</comment>
<dbReference type="Pfam" id="PF01761">
    <property type="entry name" value="DHQ_synthase"/>
    <property type="match status" value="1"/>
</dbReference>
<dbReference type="PANTHER" id="PTHR43622">
    <property type="entry name" value="3-DEHYDROQUINATE SYNTHASE"/>
    <property type="match status" value="1"/>
</dbReference>
<protein>
    <recommendedName>
        <fullName evidence="7 17">3-dehydroquinate synthase</fullName>
        <shortName evidence="17">DHQS</shortName>
        <ecNumber evidence="6 17">4.2.3.4</ecNumber>
    </recommendedName>
</protein>
<dbReference type="Gene3D" id="1.20.1090.10">
    <property type="entry name" value="Dehydroquinate synthase-like - alpha domain"/>
    <property type="match status" value="1"/>
</dbReference>
<dbReference type="CDD" id="cd08195">
    <property type="entry name" value="DHQS"/>
    <property type="match status" value="1"/>
</dbReference>
<comment type="function">
    <text evidence="17">Catalyzes the conversion of 3-deoxy-D-arabino-heptulosonate 7-phosphate (DAHP) to dehydroquinate (DHQ).</text>
</comment>
<feature type="domain" description="3-dehydroquinate synthase C-terminal" evidence="19">
    <location>
        <begin position="182"/>
        <end position="325"/>
    </location>
</feature>
<evidence type="ECO:0000256" key="8">
    <source>
        <dbReference type="ARBA" id="ARBA00022490"/>
    </source>
</evidence>
<comment type="caution">
    <text evidence="17">Lacks conserved residue(s) required for the propagation of feature annotation.</text>
</comment>
<evidence type="ECO:0000256" key="12">
    <source>
        <dbReference type="ARBA" id="ARBA00022833"/>
    </source>
</evidence>
<dbReference type="Proteomes" id="UP001282284">
    <property type="component" value="Unassembled WGS sequence"/>
</dbReference>
<dbReference type="InterPro" id="IPR016037">
    <property type="entry name" value="DHQ_synth_AroB"/>
</dbReference>
<dbReference type="PANTHER" id="PTHR43622:SF7">
    <property type="entry name" value="3-DEHYDROQUINATE SYNTHASE, CHLOROPLASTIC"/>
    <property type="match status" value="1"/>
</dbReference>
<feature type="binding site" evidence="17">
    <location>
        <begin position="107"/>
        <end position="111"/>
    </location>
    <ligand>
        <name>NAD(+)</name>
        <dbReference type="ChEBI" id="CHEBI:57540"/>
    </ligand>
</feature>
<keyword evidence="16 17" id="KW-0170">Cobalt</keyword>
<keyword evidence="12 17" id="KW-0862">Zinc</keyword>
<feature type="binding site" evidence="17">
    <location>
        <position position="264"/>
    </location>
    <ligand>
        <name>Zn(2+)</name>
        <dbReference type="ChEBI" id="CHEBI:29105"/>
    </ligand>
</feature>
<evidence type="ECO:0000256" key="16">
    <source>
        <dbReference type="ARBA" id="ARBA00023285"/>
    </source>
</evidence>
<dbReference type="InterPro" id="IPR050071">
    <property type="entry name" value="Dehydroquinate_synthase"/>
</dbReference>
<comment type="similarity">
    <text evidence="5 17">Belongs to the sugar phosphate cyclases superfamily. Dehydroquinate synthase family.</text>
</comment>
<evidence type="ECO:0000256" key="1">
    <source>
        <dbReference type="ARBA" id="ARBA00001393"/>
    </source>
</evidence>
<organism evidence="20 21">
    <name type="scientific">Sporosarcina saromensis</name>
    <dbReference type="NCBI Taxonomy" id="359365"/>
    <lineage>
        <taxon>Bacteria</taxon>
        <taxon>Bacillati</taxon>
        <taxon>Bacillota</taxon>
        <taxon>Bacilli</taxon>
        <taxon>Bacillales</taxon>
        <taxon>Caryophanaceae</taxon>
        <taxon>Sporosarcina</taxon>
    </lineage>
</organism>
<sequence>MGTLSVQLADLQYDVHIGSDVYDLFSTKYRQLLSSADQIGIIADETVAKHHLPVLCNALQQAGVEPKLKVVPSGEQCKTAEVYIDCQSYFLRENFTRQSILIAFGGGACGDLTGFVAATYMRGIRFIQCPTTILSHDSAVGGKTAINLPEGKNMVGSFHQPSAVLFHTDLFQTLPPREMRSGLAELVKHAFISDADWSYELLRKENFTSPSVEWLSTELLKGIQVKADIVAEDTFEHSSRKFLNFGHTFGHAVEAVYGYGGLSHGECVVIGMVYSLIASEQYGEIESSFTNEFIDFAKANGYPFEPVHEHSFEAFLPYMLKDKKATFGNMHFILLQNLGLPFVQQMTIPVCHQIFDELKRRV</sequence>
<comment type="pathway">
    <text evidence="4 17">Metabolic intermediate biosynthesis; chorismate biosynthesis; chorismate from D-erythrose 4-phosphate and phosphoenolpyruvate: step 2/7.</text>
</comment>
<comment type="caution">
    <text evidence="20">The sequence shown here is derived from an EMBL/GenBank/DDBJ whole genome shotgun (WGS) entry which is preliminary data.</text>
</comment>
<comment type="catalytic activity">
    <reaction evidence="1 17">
        <text>7-phospho-2-dehydro-3-deoxy-D-arabino-heptonate = 3-dehydroquinate + phosphate</text>
        <dbReference type="Rhea" id="RHEA:21968"/>
        <dbReference type="ChEBI" id="CHEBI:32364"/>
        <dbReference type="ChEBI" id="CHEBI:43474"/>
        <dbReference type="ChEBI" id="CHEBI:58394"/>
        <dbReference type="EC" id="4.2.3.4"/>
    </reaction>
</comment>
<feature type="binding site" evidence="17">
    <location>
        <position position="185"/>
    </location>
    <ligand>
        <name>Zn(2+)</name>
        <dbReference type="ChEBI" id="CHEBI:29105"/>
    </ligand>
</feature>
<dbReference type="InterPro" id="IPR030960">
    <property type="entry name" value="DHQS/DOIS_N"/>
</dbReference>
<feature type="binding site" evidence="17">
    <location>
        <position position="152"/>
    </location>
    <ligand>
        <name>NAD(+)</name>
        <dbReference type="ChEBI" id="CHEBI:57540"/>
    </ligand>
</feature>